<name>A0A0E9QHL5_ANGAN</name>
<organism evidence="1">
    <name type="scientific">Anguilla anguilla</name>
    <name type="common">European freshwater eel</name>
    <name type="synonym">Muraena anguilla</name>
    <dbReference type="NCBI Taxonomy" id="7936"/>
    <lineage>
        <taxon>Eukaryota</taxon>
        <taxon>Metazoa</taxon>
        <taxon>Chordata</taxon>
        <taxon>Craniata</taxon>
        <taxon>Vertebrata</taxon>
        <taxon>Euteleostomi</taxon>
        <taxon>Actinopterygii</taxon>
        <taxon>Neopterygii</taxon>
        <taxon>Teleostei</taxon>
        <taxon>Anguilliformes</taxon>
        <taxon>Anguillidae</taxon>
        <taxon>Anguilla</taxon>
    </lineage>
</organism>
<reference evidence="1" key="1">
    <citation type="submission" date="2014-11" db="EMBL/GenBank/DDBJ databases">
        <authorList>
            <person name="Amaro Gonzalez C."/>
        </authorList>
    </citation>
    <scope>NUCLEOTIDE SEQUENCE</scope>
</reference>
<evidence type="ECO:0000313" key="1">
    <source>
        <dbReference type="EMBL" id="JAH15820.1"/>
    </source>
</evidence>
<dbReference type="EMBL" id="GBXM01092757">
    <property type="protein sequence ID" value="JAH15820.1"/>
    <property type="molecule type" value="Transcribed_RNA"/>
</dbReference>
<reference evidence="1" key="2">
    <citation type="journal article" date="2015" name="Fish Shellfish Immunol.">
        <title>Early steps in the European eel (Anguilla anguilla)-Vibrio vulnificus interaction in the gills: Role of the RtxA13 toxin.</title>
        <authorList>
            <person name="Callol A."/>
            <person name="Pajuelo D."/>
            <person name="Ebbesson L."/>
            <person name="Teles M."/>
            <person name="MacKenzie S."/>
            <person name="Amaro C."/>
        </authorList>
    </citation>
    <scope>NUCLEOTIDE SEQUENCE</scope>
</reference>
<accession>A0A0E9QHL5</accession>
<sequence length="48" mass="5433">MMVSQVPNEPSNPKTASTPLLRVELDYMHFISESSSVTFINKHNELNV</sequence>
<protein>
    <submittedName>
        <fullName evidence="1">Uncharacterized protein</fullName>
    </submittedName>
</protein>
<dbReference type="AlphaFoldDB" id="A0A0E9QHL5"/>
<proteinExistence type="predicted"/>